<gene>
    <name evidence="8" type="primary">zim17</name>
    <name evidence="8" type="synonym">tim15</name>
    <name evidence="7" type="ORF">SJAG_04336</name>
</gene>
<dbReference type="GO" id="GO:0008270">
    <property type="term" value="F:zinc ion binding"/>
    <property type="evidence" value="ECO:0007669"/>
    <property type="project" value="UniProtKB-KW"/>
</dbReference>
<dbReference type="HOGENOM" id="CLU_093902_2_2_1"/>
<keyword evidence="3" id="KW-0862">Zinc</keyword>
<dbReference type="GO" id="GO:0051087">
    <property type="term" value="F:protein-folding chaperone binding"/>
    <property type="evidence" value="ECO:0000318"/>
    <property type="project" value="GO_Central"/>
</dbReference>
<feature type="compositionally biased region" description="Polar residues" evidence="5">
    <location>
        <begin position="164"/>
        <end position="176"/>
    </location>
</feature>
<dbReference type="STRING" id="402676.B6K6K1"/>
<dbReference type="GeneID" id="7050890"/>
<evidence type="ECO:0000256" key="5">
    <source>
        <dbReference type="SAM" id="MobiDB-lite"/>
    </source>
</evidence>
<dbReference type="EMBL" id="KE651167">
    <property type="protein sequence ID" value="EEB09155.1"/>
    <property type="molecule type" value="Genomic_DNA"/>
</dbReference>
<dbReference type="RefSeq" id="XP_002175448.1">
    <property type="nucleotide sequence ID" value="XM_002175412.2"/>
</dbReference>
<evidence type="ECO:0000313" key="7">
    <source>
        <dbReference type="EMBL" id="EEB09155.1"/>
    </source>
</evidence>
<feature type="region of interest" description="Disordered" evidence="5">
    <location>
        <begin position="149"/>
        <end position="176"/>
    </location>
</feature>
<reference evidence="7 9" key="1">
    <citation type="journal article" date="2011" name="Science">
        <title>Comparative functional genomics of the fission yeasts.</title>
        <authorList>
            <person name="Rhind N."/>
            <person name="Chen Z."/>
            <person name="Yassour M."/>
            <person name="Thompson D.A."/>
            <person name="Haas B.J."/>
            <person name="Habib N."/>
            <person name="Wapinski I."/>
            <person name="Roy S."/>
            <person name="Lin M.F."/>
            <person name="Heiman D.I."/>
            <person name="Young S.K."/>
            <person name="Furuya K."/>
            <person name="Guo Y."/>
            <person name="Pidoux A."/>
            <person name="Chen H.M."/>
            <person name="Robbertse B."/>
            <person name="Goldberg J.M."/>
            <person name="Aoki K."/>
            <person name="Bayne E.H."/>
            <person name="Berlin A.M."/>
            <person name="Desjardins C.A."/>
            <person name="Dobbs E."/>
            <person name="Dukaj L."/>
            <person name="Fan L."/>
            <person name="FitzGerald M.G."/>
            <person name="French C."/>
            <person name="Gujja S."/>
            <person name="Hansen K."/>
            <person name="Keifenheim D."/>
            <person name="Levin J.Z."/>
            <person name="Mosher R.A."/>
            <person name="Mueller C.A."/>
            <person name="Pfiffner J."/>
            <person name="Priest M."/>
            <person name="Russ C."/>
            <person name="Smialowska A."/>
            <person name="Swoboda P."/>
            <person name="Sykes S.M."/>
            <person name="Vaughn M."/>
            <person name="Vengrova S."/>
            <person name="Yoder R."/>
            <person name="Zeng Q."/>
            <person name="Allshire R."/>
            <person name="Baulcombe D."/>
            <person name="Birren B.W."/>
            <person name="Brown W."/>
            <person name="Ekwall K."/>
            <person name="Kellis M."/>
            <person name="Leatherwood J."/>
            <person name="Levin H."/>
            <person name="Margalit H."/>
            <person name="Martienssen R."/>
            <person name="Nieduszynski C.A."/>
            <person name="Spatafora J.W."/>
            <person name="Friedman N."/>
            <person name="Dalgaard J.Z."/>
            <person name="Baumann P."/>
            <person name="Niki H."/>
            <person name="Regev A."/>
            <person name="Nusbaum C."/>
        </authorList>
    </citation>
    <scope>NUCLEOTIDE SEQUENCE [LARGE SCALE GENOMIC DNA]</scope>
    <source>
        <strain evidence="9">yFS275 / FY16936</strain>
    </source>
</reference>
<accession>B6K6K1</accession>
<dbReference type="Proteomes" id="UP000001744">
    <property type="component" value="Unassembled WGS sequence"/>
</dbReference>
<keyword evidence="9" id="KW-1185">Reference proteome</keyword>
<dbReference type="AlphaFoldDB" id="B6K6K1"/>
<evidence type="ECO:0000256" key="2">
    <source>
        <dbReference type="ARBA" id="ARBA00022771"/>
    </source>
</evidence>
<dbReference type="GO" id="GO:0006457">
    <property type="term" value="P:protein folding"/>
    <property type="evidence" value="ECO:0000318"/>
    <property type="project" value="GO_Central"/>
</dbReference>
<evidence type="ECO:0000256" key="4">
    <source>
        <dbReference type="PROSITE-ProRule" id="PRU00834"/>
    </source>
</evidence>
<evidence type="ECO:0000256" key="3">
    <source>
        <dbReference type="ARBA" id="ARBA00022833"/>
    </source>
</evidence>
<dbReference type="JaponicusDB" id="SJAG_04336">
    <property type="gene designation" value="zim17"/>
</dbReference>
<dbReference type="Pfam" id="PF05180">
    <property type="entry name" value="zf-DNL"/>
    <property type="match status" value="1"/>
</dbReference>
<dbReference type="PROSITE" id="PS51501">
    <property type="entry name" value="ZF_DNL"/>
    <property type="match status" value="1"/>
</dbReference>
<dbReference type="PANTHER" id="PTHR20922">
    <property type="entry name" value="DNL-TYPE ZINC FINGER PROTEIN"/>
    <property type="match status" value="1"/>
</dbReference>
<feature type="domain" description="DNL-type" evidence="6">
    <location>
        <begin position="64"/>
        <end position="159"/>
    </location>
</feature>
<dbReference type="PANTHER" id="PTHR20922:SF13">
    <property type="entry name" value="DNL-TYPE ZINC FINGER PROTEIN"/>
    <property type="match status" value="1"/>
</dbReference>
<dbReference type="VEuPathDB" id="FungiDB:SJAG_04336"/>
<keyword evidence="1" id="KW-0479">Metal-binding</keyword>
<evidence type="ECO:0000259" key="6">
    <source>
        <dbReference type="PROSITE" id="PS51501"/>
    </source>
</evidence>
<proteinExistence type="predicted"/>
<keyword evidence="2 4" id="KW-0863">Zinc-finger</keyword>
<evidence type="ECO:0000256" key="1">
    <source>
        <dbReference type="ARBA" id="ARBA00022723"/>
    </source>
</evidence>
<evidence type="ECO:0000313" key="8">
    <source>
        <dbReference type="JaponicusDB" id="SJAG_04336"/>
    </source>
</evidence>
<sequence length="176" mass="19689">MFSRISNVLRQARPFSARNIQTFYFQRAFVTSYTARPQLPPIGHSRKYSVKPSSSRKEQDEKAKIKPAYQITFTCTVCSNRSTHHMSKQAYHNGTVLIQCPGCKNRHLIADHLKIFSDSKITIEDILSGKGEIFTKGIAKFVEDNGTTTNLELDASEEEPGEASDSTEPGSSSKKN</sequence>
<dbReference type="eggNOG" id="KOG3277">
    <property type="taxonomic scope" value="Eukaryota"/>
</dbReference>
<name>B6K6K1_SCHJY</name>
<dbReference type="GO" id="GO:0005739">
    <property type="term" value="C:mitochondrion"/>
    <property type="evidence" value="ECO:0000318"/>
    <property type="project" value="GO_Central"/>
</dbReference>
<dbReference type="GO" id="GO:0050821">
    <property type="term" value="P:protein stabilization"/>
    <property type="evidence" value="ECO:0000318"/>
    <property type="project" value="GO_Central"/>
</dbReference>
<dbReference type="InterPro" id="IPR024158">
    <property type="entry name" value="Mt_import_TIM15"/>
</dbReference>
<evidence type="ECO:0000313" key="9">
    <source>
        <dbReference type="Proteomes" id="UP000001744"/>
    </source>
</evidence>
<organism evidence="7 9">
    <name type="scientific">Schizosaccharomyces japonicus (strain yFS275 / FY16936)</name>
    <name type="common">Fission yeast</name>
    <dbReference type="NCBI Taxonomy" id="402676"/>
    <lineage>
        <taxon>Eukaryota</taxon>
        <taxon>Fungi</taxon>
        <taxon>Dikarya</taxon>
        <taxon>Ascomycota</taxon>
        <taxon>Taphrinomycotina</taxon>
        <taxon>Schizosaccharomycetes</taxon>
        <taxon>Schizosaccharomycetales</taxon>
        <taxon>Schizosaccharomycetaceae</taxon>
        <taxon>Schizosaccharomyces</taxon>
    </lineage>
</organism>
<dbReference type="GO" id="GO:0030150">
    <property type="term" value="P:protein import into mitochondrial matrix"/>
    <property type="evidence" value="ECO:0000318"/>
    <property type="project" value="GO_Central"/>
</dbReference>
<dbReference type="InterPro" id="IPR007853">
    <property type="entry name" value="Znf_DNL-typ"/>
</dbReference>
<feature type="region of interest" description="Disordered" evidence="5">
    <location>
        <begin position="41"/>
        <end position="62"/>
    </location>
</feature>
<protein>
    <submittedName>
        <fullName evidence="7">TIM23 translocase complex subunit Tim15</fullName>
    </submittedName>
</protein>